<sequence length="65" mass="7587">MIRVNGKEFSWEEGMTVRRLLELKKYAYPRIMIKINGQFVRDENFDTTVIHDGDDVQCIHLMAGG</sequence>
<name>A0A645EU19_9ZZZZ</name>
<dbReference type="NCBIfam" id="TIGR01683">
    <property type="entry name" value="thiS"/>
    <property type="match status" value="1"/>
</dbReference>
<dbReference type="PANTHER" id="PTHR34472:SF1">
    <property type="entry name" value="SULFUR CARRIER PROTEIN THIS"/>
    <property type="match status" value="1"/>
</dbReference>
<dbReference type="AlphaFoldDB" id="A0A645EU19"/>
<reference evidence="1" key="1">
    <citation type="submission" date="2019-08" db="EMBL/GenBank/DDBJ databases">
        <authorList>
            <person name="Kucharzyk K."/>
            <person name="Murdoch R.W."/>
            <person name="Higgins S."/>
            <person name="Loffler F."/>
        </authorList>
    </citation>
    <scope>NUCLEOTIDE SEQUENCE</scope>
</reference>
<dbReference type="Gene3D" id="3.10.20.30">
    <property type="match status" value="1"/>
</dbReference>
<dbReference type="InterPro" id="IPR016155">
    <property type="entry name" value="Mopterin_synth/thiamin_S_b"/>
</dbReference>
<proteinExistence type="predicted"/>
<dbReference type="Pfam" id="PF02597">
    <property type="entry name" value="ThiS"/>
    <property type="match status" value="1"/>
</dbReference>
<gene>
    <name evidence="1" type="ORF">SDC9_151249</name>
</gene>
<organism evidence="1">
    <name type="scientific">bioreactor metagenome</name>
    <dbReference type="NCBI Taxonomy" id="1076179"/>
    <lineage>
        <taxon>unclassified sequences</taxon>
        <taxon>metagenomes</taxon>
        <taxon>ecological metagenomes</taxon>
    </lineage>
</organism>
<evidence type="ECO:0000313" key="1">
    <source>
        <dbReference type="EMBL" id="MPN04013.1"/>
    </source>
</evidence>
<dbReference type="CDD" id="cd00565">
    <property type="entry name" value="Ubl_ThiS"/>
    <property type="match status" value="1"/>
</dbReference>
<dbReference type="InterPro" id="IPR003749">
    <property type="entry name" value="ThiS/MoaD-like"/>
</dbReference>
<protein>
    <recommendedName>
        <fullName evidence="2">Sulfur carrier protein ThiS</fullName>
    </recommendedName>
</protein>
<evidence type="ECO:0008006" key="2">
    <source>
        <dbReference type="Google" id="ProtNLM"/>
    </source>
</evidence>
<dbReference type="SUPFAM" id="SSF54285">
    <property type="entry name" value="MoaD/ThiS"/>
    <property type="match status" value="1"/>
</dbReference>
<dbReference type="EMBL" id="VSSQ01049938">
    <property type="protein sequence ID" value="MPN04013.1"/>
    <property type="molecule type" value="Genomic_DNA"/>
</dbReference>
<accession>A0A645EU19</accession>
<dbReference type="PANTHER" id="PTHR34472">
    <property type="entry name" value="SULFUR CARRIER PROTEIN THIS"/>
    <property type="match status" value="1"/>
</dbReference>
<dbReference type="InterPro" id="IPR012675">
    <property type="entry name" value="Beta-grasp_dom_sf"/>
</dbReference>
<dbReference type="InterPro" id="IPR010035">
    <property type="entry name" value="Thi_S"/>
</dbReference>
<comment type="caution">
    <text evidence="1">The sequence shown here is derived from an EMBL/GenBank/DDBJ whole genome shotgun (WGS) entry which is preliminary data.</text>
</comment>